<dbReference type="SUPFAM" id="SSF51735">
    <property type="entry name" value="NAD(P)-binding Rossmann-fold domains"/>
    <property type="match status" value="1"/>
</dbReference>
<dbReference type="InterPro" id="IPR020843">
    <property type="entry name" value="ER"/>
</dbReference>
<evidence type="ECO:0000259" key="3">
    <source>
        <dbReference type="SMART" id="SM00829"/>
    </source>
</evidence>
<dbReference type="NCBIfam" id="NF008024">
    <property type="entry name" value="PRK10754.1"/>
    <property type="match status" value="1"/>
</dbReference>
<dbReference type="HOGENOM" id="CLU_026673_3_1_5"/>
<name>Q2RN81_RHORT</name>
<dbReference type="eggNOG" id="COG0604">
    <property type="taxonomic scope" value="Bacteria"/>
</dbReference>
<proteinExistence type="predicted"/>
<evidence type="ECO:0000256" key="2">
    <source>
        <dbReference type="ARBA" id="ARBA00023002"/>
    </source>
</evidence>
<dbReference type="InterPro" id="IPR002364">
    <property type="entry name" value="Quin_OxRdtase/zeta-crystal_CS"/>
</dbReference>
<dbReference type="Proteomes" id="UP000001929">
    <property type="component" value="Chromosome"/>
</dbReference>
<dbReference type="PROSITE" id="PS01162">
    <property type="entry name" value="QOR_ZETA_CRYSTAL"/>
    <property type="match status" value="1"/>
</dbReference>
<dbReference type="Gene3D" id="3.40.50.720">
    <property type="entry name" value="NAD(P)-binding Rossmann-like Domain"/>
    <property type="match status" value="1"/>
</dbReference>
<dbReference type="PANTHER" id="PTHR48106:SF13">
    <property type="entry name" value="QUINONE OXIDOREDUCTASE-RELATED"/>
    <property type="match status" value="1"/>
</dbReference>
<keyword evidence="5" id="KW-1185">Reference proteome</keyword>
<dbReference type="GO" id="GO:0005829">
    <property type="term" value="C:cytosol"/>
    <property type="evidence" value="ECO:0007669"/>
    <property type="project" value="TreeGrafter"/>
</dbReference>
<dbReference type="SMART" id="SM00829">
    <property type="entry name" value="PKS_ER"/>
    <property type="match status" value="1"/>
</dbReference>
<dbReference type="EMBL" id="CP000230">
    <property type="protein sequence ID" value="ABC24414.1"/>
    <property type="molecule type" value="Genomic_DNA"/>
</dbReference>
<dbReference type="CDD" id="cd05286">
    <property type="entry name" value="QOR2"/>
    <property type="match status" value="1"/>
</dbReference>
<dbReference type="InterPro" id="IPR036291">
    <property type="entry name" value="NAD(P)-bd_dom_sf"/>
</dbReference>
<protein>
    <submittedName>
        <fullName evidence="4">Zinc-containing alcohol dehydrogenase superfamily</fullName>
        <ecNumber evidence="4">1.6.5.5</ecNumber>
    </submittedName>
</protein>
<dbReference type="PATRIC" id="fig|269796.9.peg.3741"/>
<dbReference type="SUPFAM" id="SSF50129">
    <property type="entry name" value="GroES-like"/>
    <property type="match status" value="1"/>
</dbReference>
<dbReference type="STRING" id="269796.Rru_A3620"/>
<dbReference type="EC" id="1.6.5.5" evidence="4"/>
<dbReference type="FunFam" id="3.40.50.720:FF:000053">
    <property type="entry name" value="Quinone oxidoreductase 1"/>
    <property type="match status" value="1"/>
</dbReference>
<dbReference type="GO" id="GO:0008270">
    <property type="term" value="F:zinc ion binding"/>
    <property type="evidence" value="ECO:0007669"/>
    <property type="project" value="InterPro"/>
</dbReference>
<evidence type="ECO:0000256" key="1">
    <source>
        <dbReference type="ARBA" id="ARBA00022857"/>
    </source>
</evidence>
<sequence>MAKAIRFREVGGPEVLTLETVDLPDLGPGDVLLRQTAVGVNYIDTYQRSGLYALPLPSGLGLEAAGVVEAVGPGVSLVAVGQRVCYGTGPLGAYADRRVMPENTLLAIPDTITDTQAAGMMLRGMTVRYLIRQTFPVQSGMTVLLHAAAGGVGLIACQWLKHLGVTTIGTVGSDEKAALARAHGCSHVINYSTENFVERVREITGGQGVPVVYDGVGAAVFEGSLDCLQRRGMMVTFGNASGPVPPIAPALLSQKGSLFLTRPTLAHYTADRRELVDTANDLFAVVGNGAVKIDIGQTYALADAVKAHQDLAGRRTTGSTVLIP</sequence>
<dbReference type="InterPro" id="IPR013154">
    <property type="entry name" value="ADH-like_N"/>
</dbReference>
<organism evidence="4 5">
    <name type="scientific">Rhodospirillum rubrum (strain ATCC 11170 / ATH 1.1.1 / DSM 467 / LMG 4362 / NCIMB 8255 / S1)</name>
    <dbReference type="NCBI Taxonomy" id="269796"/>
    <lineage>
        <taxon>Bacteria</taxon>
        <taxon>Pseudomonadati</taxon>
        <taxon>Pseudomonadota</taxon>
        <taxon>Alphaproteobacteria</taxon>
        <taxon>Rhodospirillales</taxon>
        <taxon>Rhodospirillaceae</taxon>
        <taxon>Rhodospirillum</taxon>
    </lineage>
</organism>
<dbReference type="PhylomeDB" id="Q2RN81"/>
<dbReference type="GO" id="GO:0070402">
    <property type="term" value="F:NADPH binding"/>
    <property type="evidence" value="ECO:0007669"/>
    <property type="project" value="TreeGrafter"/>
</dbReference>
<evidence type="ECO:0000313" key="4">
    <source>
        <dbReference type="EMBL" id="ABC24414.1"/>
    </source>
</evidence>
<dbReference type="Pfam" id="PF00107">
    <property type="entry name" value="ADH_zinc_N"/>
    <property type="match status" value="1"/>
</dbReference>
<dbReference type="InterPro" id="IPR013149">
    <property type="entry name" value="ADH-like_C"/>
</dbReference>
<keyword evidence="1" id="KW-0521">NADP</keyword>
<reference evidence="4 5" key="1">
    <citation type="journal article" date="2011" name="Stand. Genomic Sci.">
        <title>Complete genome sequence of Rhodospirillum rubrum type strain (S1).</title>
        <authorList>
            <person name="Munk A.C."/>
            <person name="Copeland A."/>
            <person name="Lucas S."/>
            <person name="Lapidus A."/>
            <person name="Del Rio T.G."/>
            <person name="Barry K."/>
            <person name="Detter J.C."/>
            <person name="Hammon N."/>
            <person name="Israni S."/>
            <person name="Pitluck S."/>
            <person name="Brettin T."/>
            <person name="Bruce D."/>
            <person name="Han C."/>
            <person name="Tapia R."/>
            <person name="Gilna P."/>
            <person name="Schmutz J."/>
            <person name="Larimer F."/>
            <person name="Land M."/>
            <person name="Kyrpides N.C."/>
            <person name="Mavromatis K."/>
            <person name="Richardson P."/>
            <person name="Rohde M."/>
            <person name="Goker M."/>
            <person name="Klenk H.P."/>
            <person name="Zhang Y."/>
            <person name="Roberts G.P."/>
            <person name="Reslewic S."/>
            <person name="Schwartz D.C."/>
        </authorList>
    </citation>
    <scope>NUCLEOTIDE SEQUENCE [LARGE SCALE GENOMIC DNA]</scope>
    <source>
        <strain evidence="5">ATCC 11170 / ATH 1.1.1 / DSM 467 / LMG 4362 / NCIMB 8255 / S1</strain>
    </source>
</reference>
<dbReference type="AlphaFoldDB" id="Q2RN81"/>
<dbReference type="GO" id="GO:0003960">
    <property type="term" value="F:quinone reductase (NADPH) activity"/>
    <property type="evidence" value="ECO:0007669"/>
    <property type="project" value="UniProtKB-EC"/>
</dbReference>
<dbReference type="InterPro" id="IPR011032">
    <property type="entry name" value="GroES-like_sf"/>
</dbReference>
<feature type="domain" description="Enoyl reductase (ER)" evidence="3">
    <location>
        <begin position="11"/>
        <end position="322"/>
    </location>
</feature>
<dbReference type="Gene3D" id="3.90.180.10">
    <property type="entry name" value="Medium-chain alcohol dehydrogenases, catalytic domain"/>
    <property type="match status" value="1"/>
</dbReference>
<evidence type="ECO:0000313" key="5">
    <source>
        <dbReference type="Proteomes" id="UP000001929"/>
    </source>
</evidence>
<dbReference type="PANTHER" id="PTHR48106">
    <property type="entry name" value="QUINONE OXIDOREDUCTASE PIG3-RELATED"/>
    <property type="match status" value="1"/>
</dbReference>
<dbReference type="EnsemblBacteria" id="ABC24414">
    <property type="protein sequence ID" value="ABC24414"/>
    <property type="gene ID" value="Rru_A3620"/>
</dbReference>
<keyword evidence="2 4" id="KW-0560">Oxidoreductase</keyword>
<accession>Q2RN81</accession>
<dbReference type="Pfam" id="PF08240">
    <property type="entry name" value="ADH_N"/>
    <property type="match status" value="1"/>
</dbReference>
<dbReference type="GO" id="GO:0035925">
    <property type="term" value="F:mRNA 3'-UTR AU-rich region binding"/>
    <property type="evidence" value="ECO:0007669"/>
    <property type="project" value="TreeGrafter"/>
</dbReference>
<dbReference type="KEGG" id="rru:Rru_A3620"/>
<dbReference type="RefSeq" id="WP_011391367.1">
    <property type="nucleotide sequence ID" value="NC_007643.1"/>
</dbReference>
<dbReference type="InterPro" id="IPR047618">
    <property type="entry name" value="QOR-like"/>
</dbReference>
<gene>
    <name evidence="4" type="ordered locus">Rru_A3620</name>
</gene>